<keyword evidence="4" id="KW-0413">Isomerase</keyword>
<dbReference type="InterPro" id="IPR006145">
    <property type="entry name" value="PsdUridine_synth_RsuA/RluA"/>
</dbReference>
<comment type="similarity">
    <text evidence="1">Belongs to the pseudouridine synthase RluA family.</text>
</comment>
<dbReference type="Pfam" id="PF00849">
    <property type="entry name" value="PseudoU_synth_2"/>
    <property type="match status" value="1"/>
</dbReference>
<accession>A0A518GHI9</accession>
<dbReference type="PANTHER" id="PTHR21600:SF87">
    <property type="entry name" value="RNA PSEUDOURIDYLATE SYNTHASE DOMAIN-CONTAINING PROTEIN 1"/>
    <property type="match status" value="1"/>
</dbReference>
<evidence type="ECO:0000313" key="4">
    <source>
        <dbReference type="EMBL" id="QDV28044.1"/>
    </source>
</evidence>
<dbReference type="InterPro" id="IPR050188">
    <property type="entry name" value="RluA_PseudoU_synthase"/>
</dbReference>
<evidence type="ECO:0000313" key="5">
    <source>
        <dbReference type="Proteomes" id="UP000318017"/>
    </source>
</evidence>
<name>A0A518GHI9_9BACT</name>
<dbReference type="EMBL" id="CP036298">
    <property type="protein sequence ID" value="QDV28044.1"/>
    <property type="molecule type" value="Genomic_DNA"/>
</dbReference>
<evidence type="ECO:0000256" key="1">
    <source>
        <dbReference type="ARBA" id="ARBA00010876"/>
    </source>
</evidence>
<sequence length="371" mass="41951">MSKQSPPKAKVYHLSSNHTGLTLAGALKELSGEGASWNQVKKLISRRCVQVNGNLCLDEARRVSEKDIVKVFEQPQAKPVEPKDVKIAYIDEHLIVVEKPAGVTSVRHVAEKTISTRRRQLQPTMEELLPPILAKLQHLRWPPLPPKGMNRGRFETNVKRRKNQKTQPIQNSKKLPPELQVIPVHRLDRDTSGLMLFARHRDAEQKLVSMFRRHTIQREYLAVCRGQVQPQTITSLLARDRGDGVRGSVAEDASDEEKRGALKAVTHIVSADHFGSSDSHPGYSFIRCQLETGRTHQIRIHLSEAGHPLCGDKIYHRQADGTTIKDSSGAPRQTLHSDHLEFTHPITGLHLRFDMATPLELTRWLKRLRGE</sequence>
<dbReference type="InterPro" id="IPR020103">
    <property type="entry name" value="PsdUridine_synth_cat_dom_sf"/>
</dbReference>
<keyword evidence="5" id="KW-1185">Reference proteome</keyword>
<dbReference type="PROSITE" id="PS01129">
    <property type="entry name" value="PSI_RLU"/>
    <property type="match status" value="1"/>
</dbReference>
<dbReference type="CDD" id="cd00165">
    <property type="entry name" value="S4"/>
    <property type="match status" value="1"/>
</dbReference>
<dbReference type="SUPFAM" id="SSF55120">
    <property type="entry name" value="Pseudouridine synthase"/>
    <property type="match status" value="1"/>
</dbReference>
<dbReference type="KEGG" id="ahel:Q31a_64370"/>
<gene>
    <name evidence="4" type="primary">rluC</name>
    <name evidence="4" type="ORF">Q31a_64370</name>
</gene>
<dbReference type="SUPFAM" id="SSF55174">
    <property type="entry name" value="Alpha-L RNA-binding motif"/>
    <property type="match status" value="1"/>
</dbReference>
<dbReference type="Gene3D" id="3.30.2350.10">
    <property type="entry name" value="Pseudouridine synthase"/>
    <property type="match status" value="1"/>
</dbReference>
<dbReference type="GO" id="GO:0000455">
    <property type="term" value="P:enzyme-directed rRNA pseudouridine synthesis"/>
    <property type="evidence" value="ECO:0007669"/>
    <property type="project" value="TreeGrafter"/>
</dbReference>
<dbReference type="PROSITE" id="PS50889">
    <property type="entry name" value="S4"/>
    <property type="match status" value="1"/>
</dbReference>
<dbReference type="Proteomes" id="UP000318017">
    <property type="component" value="Chromosome"/>
</dbReference>
<dbReference type="PANTHER" id="PTHR21600">
    <property type="entry name" value="MITOCHONDRIAL RNA PSEUDOURIDINE SYNTHASE"/>
    <property type="match status" value="1"/>
</dbReference>
<dbReference type="GO" id="GO:0003723">
    <property type="term" value="F:RNA binding"/>
    <property type="evidence" value="ECO:0007669"/>
    <property type="project" value="UniProtKB-KW"/>
</dbReference>
<keyword evidence="2" id="KW-0694">RNA-binding</keyword>
<dbReference type="GO" id="GO:0160141">
    <property type="term" value="F:23S rRNA pseudouridine(955/2504/2580) synthase activity"/>
    <property type="evidence" value="ECO:0007669"/>
    <property type="project" value="UniProtKB-EC"/>
</dbReference>
<organism evidence="4 5">
    <name type="scientific">Aureliella helgolandensis</name>
    <dbReference type="NCBI Taxonomy" id="2527968"/>
    <lineage>
        <taxon>Bacteria</taxon>
        <taxon>Pseudomonadati</taxon>
        <taxon>Planctomycetota</taxon>
        <taxon>Planctomycetia</taxon>
        <taxon>Pirellulales</taxon>
        <taxon>Pirellulaceae</taxon>
        <taxon>Aureliella</taxon>
    </lineage>
</organism>
<proteinExistence type="inferred from homology"/>
<dbReference type="InterPro" id="IPR006224">
    <property type="entry name" value="PsdUridine_synth_RluA-like_CS"/>
</dbReference>
<dbReference type="CDD" id="cd02869">
    <property type="entry name" value="PseudoU_synth_RluA_like"/>
    <property type="match status" value="1"/>
</dbReference>
<evidence type="ECO:0000259" key="3">
    <source>
        <dbReference type="Pfam" id="PF00849"/>
    </source>
</evidence>
<dbReference type="EC" id="5.4.99.24" evidence="4"/>
<feature type="domain" description="Pseudouridine synthase RsuA/RluA-like" evidence="3">
    <location>
        <begin position="93"/>
        <end position="303"/>
    </location>
</feature>
<protein>
    <submittedName>
        <fullName evidence="4">Ribosomal large subunit pseudouridine synthase C</fullName>
        <ecNumber evidence="4">5.4.99.24</ecNumber>
    </submittedName>
</protein>
<evidence type="ECO:0000256" key="2">
    <source>
        <dbReference type="PROSITE-ProRule" id="PRU00182"/>
    </source>
</evidence>
<reference evidence="4 5" key="1">
    <citation type="submission" date="2019-02" db="EMBL/GenBank/DDBJ databases">
        <title>Deep-cultivation of Planctomycetes and their phenomic and genomic characterization uncovers novel biology.</title>
        <authorList>
            <person name="Wiegand S."/>
            <person name="Jogler M."/>
            <person name="Boedeker C."/>
            <person name="Pinto D."/>
            <person name="Vollmers J."/>
            <person name="Rivas-Marin E."/>
            <person name="Kohn T."/>
            <person name="Peeters S.H."/>
            <person name="Heuer A."/>
            <person name="Rast P."/>
            <person name="Oberbeckmann S."/>
            <person name="Bunk B."/>
            <person name="Jeske O."/>
            <person name="Meyerdierks A."/>
            <person name="Storesund J.E."/>
            <person name="Kallscheuer N."/>
            <person name="Luecker S."/>
            <person name="Lage O.M."/>
            <person name="Pohl T."/>
            <person name="Merkel B.J."/>
            <person name="Hornburger P."/>
            <person name="Mueller R.-W."/>
            <person name="Bruemmer F."/>
            <person name="Labrenz M."/>
            <person name="Spormann A.M."/>
            <person name="Op den Camp H."/>
            <person name="Overmann J."/>
            <person name="Amann R."/>
            <person name="Jetten M.S.M."/>
            <person name="Mascher T."/>
            <person name="Medema M.H."/>
            <person name="Devos D.P."/>
            <person name="Kaster A.-K."/>
            <person name="Ovreas L."/>
            <person name="Rohde M."/>
            <person name="Galperin M.Y."/>
            <person name="Jogler C."/>
        </authorList>
    </citation>
    <scope>NUCLEOTIDE SEQUENCE [LARGE SCALE GENOMIC DNA]</scope>
    <source>
        <strain evidence="4 5">Q31a</strain>
    </source>
</reference>
<dbReference type="RefSeq" id="WP_197355927.1">
    <property type="nucleotide sequence ID" value="NZ_CP036298.1"/>
</dbReference>
<dbReference type="AlphaFoldDB" id="A0A518GHI9"/>